<evidence type="ECO:0000313" key="12">
    <source>
        <dbReference type="EMBL" id="EIJ35671.1"/>
    </source>
</evidence>
<evidence type="ECO:0000256" key="6">
    <source>
        <dbReference type="HAMAP-Rule" id="MF_00013"/>
    </source>
</evidence>
<dbReference type="Proteomes" id="UP000005317">
    <property type="component" value="Unassembled WGS sequence"/>
</dbReference>
<dbReference type="RefSeq" id="WP_002709571.1">
    <property type="nucleotide sequence ID" value="NZ_JH651384.1"/>
</dbReference>
<evidence type="ECO:0000259" key="11">
    <source>
        <dbReference type="PROSITE" id="PS51733"/>
    </source>
</evidence>
<dbReference type="PROSITE" id="PS51733">
    <property type="entry name" value="BPL_LPL_CATALYTIC"/>
    <property type="match status" value="1"/>
</dbReference>
<protein>
    <recommendedName>
        <fullName evidence="6 7">Octanoyltransferase</fullName>
        <ecNumber evidence="6 7">2.3.1.181</ecNumber>
    </recommendedName>
    <alternativeName>
        <fullName evidence="6">Lipoate-protein ligase B</fullName>
    </alternativeName>
    <alternativeName>
        <fullName evidence="6">Lipoyl/octanoyl transferase</fullName>
    </alternativeName>
    <alternativeName>
        <fullName evidence="6">Octanoyl-[acyl-carrier-protein]-protein N-octanoyltransferase</fullName>
    </alternativeName>
</protein>
<dbReference type="GO" id="GO:0005737">
    <property type="term" value="C:cytoplasm"/>
    <property type="evidence" value="ECO:0007669"/>
    <property type="project" value="UniProtKB-SubCell"/>
</dbReference>
<evidence type="ECO:0000256" key="8">
    <source>
        <dbReference type="PIRSR" id="PIRSR016262-1"/>
    </source>
</evidence>
<dbReference type="EC" id="2.3.1.181" evidence="6 7"/>
<dbReference type="GO" id="GO:0009249">
    <property type="term" value="P:protein lipoylation"/>
    <property type="evidence" value="ECO:0007669"/>
    <property type="project" value="InterPro"/>
</dbReference>
<evidence type="ECO:0000256" key="2">
    <source>
        <dbReference type="ARBA" id="ARBA00022490"/>
    </source>
</evidence>
<comment type="subcellular location">
    <subcellularLocation>
        <location evidence="6">Cytoplasm</location>
    </subcellularLocation>
</comment>
<sequence length="222" mass="24880">MGVVENTLFPLRIKVLGENAEYQVVWRQMQAFTQQRDENTPDEIWLVQHSPVFTLGRNGKMEHVLAPGDIPVIPIDRGGQVTYHGPGQLVVYLLLDIRRKNNLGVRDLVMRIEQAVVDLLAHYGVVAEGDRDAPGVYVQGSKIAALGLRVTKGRTYHGLSLNVDMDLEPFQRINPCGYAGLQVTQCKDLGIMLQPFELAGELCECLATRLEYPLIEWLQGQM</sequence>
<comment type="function">
    <text evidence="5 6 7">Catalyzes the transfer of endogenously produced octanoic acid from octanoyl-acyl-carrier-protein onto the lipoyl domains of lipoate-dependent enzymes. Lipoyl-ACP can also act as a substrate although octanoyl-ACP is likely to be the physiological substrate.</text>
</comment>
<keyword evidence="13" id="KW-1185">Reference proteome</keyword>
<accession>A0A656HF16</accession>
<evidence type="ECO:0000313" key="13">
    <source>
        <dbReference type="Proteomes" id="UP000005317"/>
    </source>
</evidence>
<feature type="binding site" evidence="6 9">
    <location>
        <begin position="77"/>
        <end position="84"/>
    </location>
    <ligand>
        <name>substrate</name>
    </ligand>
</feature>
<dbReference type="NCBIfam" id="TIGR00214">
    <property type="entry name" value="lipB"/>
    <property type="match status" value="1"/>
</dbReference>
<dbReference type="AlphaFoldDB" id="A0A656HF16"/>
<evidence type="ECO:0000256" key="4">
    <source>
        <dbReference type="ARBA" id="ARBA00023315"/>
    </source>
</evidence>
<evidence type="ECO:0000256" key="9">
    <source>
        <dbReference type="PIRSR" id="PIRSR016262-2"/>
    </source>
</evidence>
<feature type="site" description="Lowers pKa of active site Cys" evidence="6 10">
    <location>
        <position position="142"/>
    </location>
</feature>
<dbReference type="PROSITE" id="PS01313">
    <property type="entry name" value="LIPB"/>
    <property type="match status" value="1"/>
</dbReference>
<dbReference type="NCBIfam" id="NF010922">
    <property type="entry name" value="PRK14342.1"/>
    <property type="match status" value="1"/>
</dbReference>
<dbReference type="FunFam" id="3.30.930.10:FF:000020">
    <property type="entry name" value="Octanoyltransferase"/>
    <property type="match status" value="1"/>
</dbReference>
<dbReference type="InterPro" id="IPR020605">
    <property type="entry name" value="Octanoyltransferase_CS"/>
</dbReference>
<dbReference type="SUPFAM" id="SSF55681">
    <property type="entry name" value="Class II aaRS and biotin synthetases"/>
    <property type="match status" value="1"/>
</dbReference>
<dbReference type="Pfam" id="PF21948">
    <property type="entry name" value="LplA-B_cat"/>
    <property type="match status" value="1"/>
</dbReference>
<evidence type="ECO:0000256" key="7">
    <source>
        <dbReference type="PIRNR" id="PIRNR016262"/>
    </source>
</evidence>
<dbReference type="InterPro" id="IPR000544">
    <property type="entry name" value="Octanoyltransferase"/>
</dbReference>
<dbReference type="GO" id="GO:0033819">
    <property type="term" value="F:lipoyl(octanoyl) transferase activity"/>
    <property type="evidence" value="ECO:0007669"/>
    <property type="project" value="UniProtKB-EC"/>
</dbReference>
<evidence type="ECO:0000256" key="3">
    <source>
        <dbReference type="ARBA" id="ARBA00022679"/>
    </source>
</evidence>
<comment type="similarity">
    <text evidence="6 7">Belongs to the LipB family.</text>
</comment>
<name>A0A656HF16_THINJ</name>
<feature type="binding site" evidence="6 9">
    <location>
        <begin position="145"/>
        <end position="147"/>
    </location>
    <ligand>
        <name>substrate</name>
    </ligand>
</feature>
<dbReference type="InterPro" id="IPR045864">
    <property type="entry name" value="aa-tRNA-synth_II/BPL/LPL"/>
</dbReference>
<evidence type="ECO:0000256" key="1">
    <source>
        <dbReference type="ARBA" id="ARBA00004821"/>
    </source>
</evidence>
<dbReference type="EMBL" id="JH651384">
    <property type="protein sequence ID" value="EIJ35671.1"/>
    <property type="molecule type" value="Genomic_DNA"/>
</dbReference>
<dbReference type="PANTHER" id="PTHR10993">
    <property type="entry name" value="OCTANOYLTRANSFERASE"/>
    <property type="match status" value="1"/>
</dbReference>
<dbReference type="Gene3D" id="3.30.930.10">
    <property type="entry name" value="Bira Bifunctional Protein, Domain 2"/>
    <property type="match status" value="1"/>
</dbReference>
<reference evidence="13" key="1">
    <citation type="journal article" date="2011" name="Stand. Genomic Sci.">
        <title>Genome sequence of the filamentous, gliding Thiothrix nivea neotype strain (JP2(T)).</title>
        <authorList>
            <person name="Lapidus A."/>
            <person name="Nolan M."/>
            <person name="Lucas S."/>
            <person name="Glavina Del Rio T."/>
            <person name="Tice H."/>
            <person name="Cheng J.F."/>
            <person name="Tapia R."/>
            <person name="Han C."/>
            <person name="Goodwin L."/>
            <person name="Pitluck S."/>
            <person name="Liolios K."/>
            <person name="Pagani I."/>
            <person name="Ivanova N."/>
            <person name="Huntemann M."/>
            <person name="Mavromatis K."/>
            <person name="Mikhailova N."/>
            <person name="Pati A."/>
            <person name="Chen A."/>
            <person name="Palaniappan K."/>
            <person name="Land M."/>
            <person name="Brambilla E.M."/>
            <person name="Rohde M."/>
            <person name="Abt B."/>
            <person name="Verbarg S."/>
            <person name="Goker M."/>
            <person name="Bristow J."/>
            <person name="Eisen J.A."/>
            <person name="Markowitz V."/>
            <person name="Hugenholtz P."/>
            <person name="Kyrpides N.C."/>
            <person name="Klenk H.P."/>
            <person name="Woyke T."/>
        </authorList>
    </citation>
    <scope>NUCLEOTIDE SEQUENCE [LARGE SCALE GENOMIC DNA]</scope>
    <source>
        <strain evidence="13">ATCC 35100 / DSM 5205 / JP2</strain>
    </source>
</reference>
<dbReference type="UniPathway" id="UPA00538">
    <property type="reaction ID" value="UER00592"/>
</dbReference>
<keyword evidence="2 6" id="KW-0963">Cytoplasm</keyword>
<feature type="domain" description="BPL/LPL catalytic" evidence="11">
    <location>
        <begin position="38"/>
        <end position="214"/>
    </location>
</feature>
<dbReference type="CDD" id="cd16444">
    <property type="entry name" value="LipB"/>
    <property type="match status" value="1"/>
</dbReference>
<dbReference type="InterPro" id="IPR004143">
    <property type="entry name" value="BPL_LPL_catalytic"/>
</dbReference>
<dbReference type="PIRSF" id="PIRSF016262">
    <property type="entry name" value="LPLase"/>
    <property type="match status" value="1"/>
</dbReference>
<keyword evidence="3 6" id="KW-0808">Transferase</keyword>
<dbReference type="PANTHER" id="PTHR10993:SF7">
    <property type="entry name" value="LIPOYLTRANSFERASE 2, MITOCHONDRIAL-RELATED"/>
    <property type="match status" value="1"/>
</dbReference>
<evidence type="ECO:0000256" key="5">
    <source>
        <dbReference type="ARBA" id="ARBA00024732"/>
    </source>
</evidence>
<evidence type="ECO:0000256" key="10">
    <source>
        <dbReference type="PIRSR" id="PIRSR016262-3"/>
    </source>
</evidence>
<keyword evidence="4 6" id="KW-0012">Acyltransferase</keyword>
<feature type="active site" description="Acyl-thioester intermediate" evidence="6 8">
    <location>
        <position position="176"/>
    </location>
</feature>
<dbReference type="HAMAP" id="MF_00013">
    <property type="entry name" value="LipB"/>
    <property type="match status" value="1"/>
</dbReference>
<gene>
    <name evidence="6" type="primary">lipB</name>
    <name evidence="12" type="ORF">Thini_3148</name>
</gene>
<comment type="miscellaneous">
    <text evidence="6">In the reaction, the free carboxyl group of octanoic acid is attached via an amide linkage to the epsilon-amino group of a specific lysine residue of lipoyl domains of lipoate-dependent enzymes.</text>
</comment>
<organism evidence="12 13">
    <name type="scientific">Thiothrix nivea (strain ATCC 35100 / DSM 5205 / JP2)</name>
    <dbReference type="NCBI Taxonomy" id="870187"/>
    <lineage>
        <taxon>Bacteria</taxon>
        <taxon>Pseudomonadati</taxon>
        <taxon>Pseudomonadota</taxon>
        <taxon>Gammaproteobacteria</taxon>
        <taxon>Thiotrichales</taxon>
        <taxon>Thiotrichaceae</taxon>
        <taxon>Thiothrix</taxon>
    </lineage>
</organism>
<comment type="pathway">
    <text evidence="1 6 7">Protein modification; protein lipoylation via endogenous pathway; protein N(6)-(lipoyl)lysine from octanoyl-[acyl-carrier-protein]: step 1/2.</text>
</comment>
<proteinExistence type="inferred from homology"/>
<feature type="binding site" evidence="6 9">
    <location>
        <begin position="158"/>
        <end position="160"/>
    </location>
    <ligand>
        <name>substrate</name>
    </ligand>
</feature>
<comment type="catalytic activity">
    <reaction evidence="6 7">
        <text>octanoyl-[ACP] + L-lysyl-[protein] = N(6)-octanoyl-L-lysyl-[protein] + holo-[ACP] + H(+)</text>
        <dbReference type="Rhea" id="RHEA:17665"/>
        <dbReference type="Rhea" id="RHEA-COMP:9636"/>
        <dbReference type="Rhea" id="RHEA-COMP:9685"/>
        <dbReference type="Rhea" id="RHEA-COMP:9752"/>
        <dbReference type="Rhea" id="RHEA-COMP:9928"/>
        <dbReference type="ChEBI" id="CHEBI:15378"/>
        <dbReference type="ChEBI" id="CHEBI:29969"/>
        <dbReference type="ChEBI" id="CHEBI:64479"/>
        <dbReference type="ChEBI" id="CHEBI:78463"/>
        <dbReference type="ChEBI" id="CHEBI:78809"/>
        <dbReference type="EC" id="2.3.1.181"/>
    </reaction>
</comment>